<dbReference type="PROSITE" id="PS51515">
    <property type="entry name" value="BIN3_SAM"/>
    <property type="match status" value="1"/>
</dbReference>
<dbReference type="Proteomes" id="UP001201163">
    <property type="component" value="Unassembled WGS sequence"/>
</dbReference>
<dbReference type="Gene3D" id="3.40.50.150">
    <property type="entry name" value="Vaccinia Virus protein VP39"/>
    <property type="match status" value="1"/>
</dbReference>
<evidence type="ECO:0000313" key="9">
    <source>
        <dbReference type="Proteomes" id="UP001201163"/>
    </source>
</evidence>
<dbReference type="InterPro" id="IPR029063">
    <property type="entry name" value="SAM-dependent_MTases_sf"/>
</dbReference>
<evidence type="ECO:0000259" key="7">
    <source>
        <dbReference type="PROSITE" id="PS51515"/>
    </source>
</evidence>
<comment type="similarity">
    <text evidence="1 6">Belongs to the methyltransferase superfamily.</text>
</comment>
<dbReference type="GO" id="GO:0040031">
    <property type="term" value="P:snRNA modification"/>
    <property type="evidence" value="ECO:0007669"/>
    <property type="project" value="TreeGrafter"/>
</dbReference>
<protein>
    <recommendedName>
        <fullName evidence="6">RNA methyltransferase</fullName>
        <ecNumber evidence="6">2.1.1.-</ecNumber>
    </recommendedName>
</protein>
<evidence type="ECO:0000256" key="4">
    <source>
        <dbReference type="ARBA" id="ARBA00022691"/>
    </source>
</evidence>
<dbReference type="PANTHER" id="PTHR12315">
    <property type="entry name" value="BICOID-INTERACTING PROTEIN RELATED"/>
    <property type="match status" value="1"/>
</dbReference>
<dbReference type="GO" id="GO:0032259">
    <property type="term" value="P:methylation"/>
    <property type="evidence" value="ECO:0007669"/>
    <property type="project" value="UniProtKB-KW"/>
</dbReference>
<gene>
    <name evidence="8" type="ORF">EDB92DRAFT_1809280</name>
</gene>
<evidence type="ECO:0000313" key="8">
    <source>
        <dbReference type="EMBL" id="KAH8977135.1"/>
    </source>
</evidence>
<evidence type="ECO:0000256" key="1">
    <source>
        <dbReference type="ARBA" id="ARBA00008361"/>
    </source>
</evidence>
<keyword evidence="3 6" id="KW-0808">Transferase</keyword>
<sequence>MTSVSSGVPTHGNYHNYHGYRYHRPGGHDSRLALLPHDLLTDARVLDVGCNEGWVSCEIGASEPPRLLAQSWGARRVVGVDIDDALVRMAWRRRRTLWSHQAPFSESSSASRIKRKRTPLPPKPPVADYFPASCQHMFGPLPIPHTDTPHSDTANHKFPHNITFRRADWVNECIPEDEAGYDVIIAFSVSKWIHLNGGDAGLRRFFERVHATLVPGGAFVLEAQPRDSYTKARKLHPTLQENAQTLRLQPEGFETVLCSMGFRHVQMLGEPGEGRFRRPVDLYIKQVDVLLYYNTGD</sequence>
<evidence type="ECO:0000256" key="5">
    <source>
        <dbReference type="PROSITE-ProRule" id="PRU00848"/>
    </source>
</evidence>
<dbReference type="CDD" id="cd02440">
    <property type="entry name" value="AdoMet_MTases"/>
    <property type="match status" value="1"/>
</dbReference>
<comment type="caution">
    <text evidence="8">The sequence shown here is derived from an EMBL/GenBank/DDBJ whole genome shotgun (WGS) entry which is preliminary data.</text>
</comment>
<dbReference type="InterPro" id="IPR024160">
    <property type="entry name" value="BIN3_SAM-bd_dom"/>
</dbReference>
<dbReference type="AlphaFoldDB" id="A0AAD4Q720"/>
<dbReference type="SUPFAM" id="SSF53335">
    <property type="entry name" value="S-adenosyl-L-methionine-dependent methyltransferases"/>
    <property type="match status" value="1"/>
</dbReference>
<dbReference type="EC" id="2.1.1.-" evidence="6"/>
<keyword evidence="2 6" id="KW-0489">Methyltransferase</keyword>
<keyword evidence="9" id="KW-1185">Reference proteome</keyword>
<dbReference type="GO" id="GO:0017069">
    <property type="term" value="F:snRNA binding"/>
    <property type="evidence" value="ECO:0007669"/>
    <property type="project" value="TreeGrafter"/>
</dbReference>
<organism evidence="8 9">
    <name type="scientific">Lactarius akahatsu</name>
    <dbReference type="NCBI Taxonomy" id="416441"/>
    <lineage>
        <taxon>Eukaryota</taxon>
        <taxon>Fungi</taxon>
        <taxon>Dikarya</taxon>
        <taxon>Basidiomycota</taxon>
        <taxon>Agaricomycotina</taxon>
        <taxon>Agaricomycetes</taxon>
        <taxon>Russulales</taxon>
        <taxon>Russulaceae</taxon>
        <taxon>Lactarius</taxon>
    </lineage>
</organism>
<dbReference type="GO" id="GO:0008173">
    <property type="term" value="F:RNA methyltransferase activity"/>
    <property type="evidence" value="ECO:0007669"/>
    <property type="project" value="UniProtKB-UniRule"/>
</dbReference>
<dbReference type="EMBL" id="JAKELL010000359">
    <property type="protein sequence ID" value="KAH8977135.1"/>
    <property type="molecule type" value="Genomic_DNA"/>
</dbReference>
<keyword evidence="4 5" id="KW-0949">S-adenosyl-L-methionine</keyword>
<dbReference type="GO" id="GO:0008171">
    <property type="term" value="F:O-methyltransferase activity"/>
    <property type="evidence" value="ECO:0007669"/>
    <property type="project" value="UniProtKB-UniRule"/>
</dbReference>
<name>A0AAD4Q720_9AGAM</name>
<reference evidence="8" key="1">
    <citation type="submission" date="2022-01" db="EMBL/GenBank/DDBJ databases">
        <title>Comparative genomics reveals a dynamic genome evolution in the ectomycorrhizal milk-cap (Lactarius) mushrooms.</title>
        <authorList>
            <consortium name="DOE Joint Genome Institute"/>
            <person name="Lebreton A."/>
            <person name="Tang N."/>
            <person name="Kuo A."/>
            <person name="LaButti K."/>
            <person name="Drula E."/>
            <person name="Barry K."/>
            <person name="Clum A."/>
            <person name="Lipzen A."/>
            <person name="Mousain D."/>
            <person name="Ng V."/>
            <person name="Wang R."/>
            <person name="Wang X."/>
            <person name="Dai Y."/>
            <person name="Henrissat B."/>
            <person name="Grigoriev I.V."/>
            <person name="Guerin-Laguette A."/>
            <person name="Yu F."/>
            <person name="Martin F.M."/>
        </authorList>
    </citation>
    <scope>NUCLEOTIDE SEQUENCE</scope>
    <source>
        <strain evidence="8">QP</strain>
    </source>
</reference>
<evidence type="ECO:0000256" key="2">
    <source>
        <dbReference type="ARBA" id="ARBA00022603"/>
    </source>
</evidence>
<dbReference type="InterPro" id="IPR010675">
    <property type="entry name" value="Bin3_C"/>
</dbReference>
<dbReference type="PANTHER" id="PTHR12315:SF0">
    <property type="entry name" value="7SK SNRNA METHYLPHOSPHATE CAPPING ENZYME"/>
    <property type="match status" value="1"/>
</dbReference>
<accession>A0AAD4Q720</accession>
<dbReference type="Pfam" id="PF06859">
    <property type="entry name" value="Bin3"/>
    <property type="match status" value="1"/>
</dbReference>
<evidence type="ECO:0000256" key="6">
    <source>
        <dbReference type="RuleBase" id="RU367087"/>
    </source>
</evidence>
<evidence type="ECO:0000256" key="3">
    <source>
        <dbReference type="ARBA" id="ARBA00022679"/>
    </source>
</evidence>
<proteinExistence type="inferred from homology"/>
<feature type="domain" description="Bin3-type SAM" evidence="7">
    <location>
        <begin position="29"/>
        <end position="288"/>
    </location>
</feature>
<dbReference type="InterPro" id="IPR039772">
    <property type="entry name" value="Bin3-like"/>
</dbReference>